<name>A0A401JF58_9PROT</name>
<reference evidence="1 2" key="1">
    <citation type="journal article" date="2019" name="Front. Microbiol.">
        <title>Genomes of Neutrophilic Sulfur-Oxidizing Chemolithoautotrophs Representing 9 Proteobacterial Species From 8 Genera.</title>
        <authorList>
            <person name="Watanabe T."/>
            <person name="Kojima H."/>
            <person name="Umezawa K."/>
            <person name="Hori C."/>
            <person name="Takasuka T.E."/>
            <person name="Kato Y."/>
            <person name="Fukui M."/>
        </authorList>
    </citation>
    <scope>NUCLEOTIDE SEQUENCE [LARGE SCALE GENOMIC DNA]</scope>
    <source>
        <strain evidence="1 2">TTN</strain>
    </source>
</reference>
<evidence type="ECO:0000313" key="1">
    <source>
        <dbReference type="EMBL" id="GBL46269.1"/>
    </source>
</evidence>
<dbReference type="EMBL" id="BGOW01000017">
    <property type="protein sequence ID" value="GBL46269.1"/>
    <property type="molecule type" value="Genomic_DNA"/>
</dbReference>
<protein>
    <submittedName>
        <fullName evidence="1">Uncharacterized protein</fullName>
    </submittedName>
</protein>
<sequence>MHAVDLIYSALDPDNPEYPVLPGDPVDGICCITGQSGPCLPRKSLLGPSFTTGDLLALPGGTQVGVAAYVALKYKWERMGAWICDGKTFRRLDRQGVRAAVLGAVPKRPWAGFATTSYKKHGALLAPVNNRDRNVWLWNVEHIDCSDREQVVELWDALNAALRAGIGRTVIESLDCPAWLLERIGLDVWLAFVRWARPHHKSGLYRFLTYLLPSQEELKSA</sequence>
<proteinExistence type="predicted"/>
<dbReference type="RefSeq" id="WP_124705054.1">
    <property type="nucleotide sequence ID" value="NZ_BGOW01000017.1"/>
</dbReference>
<accession>A0A401JF58</accession>
<dbReference type="AlphaFoldDB" id="A0A401JF58"/>
<gene>
    <name evidence="1" type="ORF">SFMTTN_2082</name>
</gene>
<evidence type="ECO:0000313" key="2">
    <source>
        <dbReference type="Proteomes" id="UP000286806"/>
    </source>
</evidence>
<comment type="caution">
    <text evidence="1">The sequence shown here is derived from an EMBL/GenBank/DDBJ whole genome shotgun (WGS) entry which is preliminary data.</text>
</comment>
<dbReference type="Proteomes" id="UP000286806">
    <property type="component" value="Unassembled WGS sequence"/>
</dbReference>
<organism evidence="1 2">
    <name type="scientific">Sulfuriferula multivorans</name>
    <dbReference type="NCBI Taxonomy" id="1559896"/>
    <lineage>
        <taxon>Bacteria</taxon>
        <taxon>Pseudomonadati</taxon>
        <taxon>Pseudomonadota</taxon>
        <taxon>Betaproteobacteria</taxon>
        <taxon>Nitrosomonadales</taxon>
        <taxon>Sulfuricellaceae</taxon>
        <taxon>Sulfuriferula</taxon>
    </lineage>
</organism>
<keyword evidence="2" id="KW-1185">Reference proteome</keyword>